<dbReference type="InterPro" id="IPR039248">
    <property type="entry name" value="Ptase_RsbX"/>
</dbReference>
<reference evidence="2 3" key="1">
    <citation type="submission" date="2020-06" db="EMBL/GenBank/DDBJ databases">
        <title>Genomic analysis of Salicibibacter sp. NKC21-4.</title>
        <authorList>
            <person name="Oh Y.J."/>
        </authorList>
    </citation>
    <scope>NUCLEOTIDE SEQUENCE [LARGE SCALE GENOMIC DNA]</scope>
    <source>
        <strain evidence="2 3">NKC21-4</strain>
    </source>
</reference>
<accession>A0A7T6Z9I2</accession>
<dbReference type="SMART" id="SM00331">
    <property type="entry name" value="PP2C_SIG"/>
    <property type="match status" value="1"/>
</dbReference>
<evidence type="ECO:0000313" key="2">
    <source>
        <dbReference type="EMBL" id="QQK79182.1"/>
    </source>
</evidence>
<dbReference type="InterPro" id="IPR036457">
    <property type="entry name" value="PPM-type-like_dom_sf"/>
</dbReference>
<keyword evidence="3" id="KW-1185">Reference proteome</keyword>
<dbReference type="Proteomes" id="UP000595349">
    <property type="component" value="Chromosome"/>
</dbReference>
<dbReference type="RefSeq" id="WP_200088430.1">
    <property type="nucleotide sequence ID" value="NZ_CP054706.1"/>
</dbReference>
<dbReference type="PANTHER" id="PTHR35801">
    <property type="entry name" value="PHOSPHOSERINE PHOSPHATASE RSBX"/>
    <property type="match status" value="1"/>
</dbReference>
<evidence type="ECO:0000313" key="3">
    <source>
        <dbReference type="Proteomes" id="UP000595349"/>
    </source>
</evidence>
<dbReference type="SUPFAM" id="SSF81606">
    <property type="entry name" value="PP2C-like"/>
    <property type="match status" value="1"/>
</dbReference>
<gene>
    <name evidence="2" type="ORF">HUG20_04185</name>
</gene>
<dbReference type="InterPro" id="IPR001932">
    <property type="entry name" value="PPM-type_phosphatase-like_dom"/>
</dbReference>
<dbReference type="KEGG" id="scib:HUG20_04185"/>
<dbReference type="EMBL" id="CP054706">
    <property type="protein sequence ID" value="QQK79182.1"/>
    <property type="molecule type" value="Genomic_DNA"/>
</dbReference>
<dbReference type="PANTHER" id="PTHR35801:SF1">
    <property type="entry name" value="PHOSPHOSERINE PHOSPHATASE RSBX"/>
    <property type="match status" value="1"/>
</dbReference>
<name>A0A7T6Z9I2_9BACI</name>
<feature type="domain" description="PPM-type phosphatase" evidence="1">
    <location>
        <begin position="11"/>
        <end position="203"/>
    </location>
</feature>
<evidence type="ECO:0000259" key="1">
    <source>
        <dbReference type="SMART" id="SM00331"/>
    </source>
</evidence>
<sequence length="206" mass="22647">MVNIVEKEHLNGKTAVYQKVKHGYSICGDAYYMTENDRYFLVAIADGLGSGGNANRSALIAVNTIEKQHGGTSLEGLFSACNEALCGERGVVMTILKIDYDSKRILYGNIGNIGCILNVDDRECYRPIPGTGFLAGRRITPKIYNYPFDSKVSFALYSDGAEVRNMKDCFVQYAAVPSEFMQNMVGSNDTARKDDITIVSGHIQSQ</sequence>
<organism evidence="2 3">
    <name type="scientific">Salicibibacter cibi</name>
    <dbReference type="NCBI Taxonomy" id="2743001"/>
    <lineage>
        <taxon>Bacteria</taxon>
        <taxon>Bacillati</taxon>
        <taxon>Bacillota</taxon>
        <taxon>Bacilli</taxon>
        <taxon>Bacillales</taxon>
        <taxon>Bacillaceae</taxon>
        <taxon>Salicibibacter</taxon>
    </lineage>
</organism>
<dbReference type="Gene3D" id="3.60.40.10">
    <property type="entry name" value="PPM-type phosphatase domain"/>
    <property type="match status" value="1"/>
</dbReference>
<protein>
    <submittedName>
        <fullName evidence="2">SpoIIE family protein phosphatase</fullName>
    </submittedName>
</protein>
<dbReference type="AlphaFoldDB" id="A0A7T6Z9I2"/>
<proteinExistence type="predicted"/>